<evidence type="ECO:0000256" key="7">
    <source>
        <dbReference type="ARBA" id="ARBA00022840"/>
    </source>
</evidence>
<keyword evidence="4" id="KW-0808">Transferase</keyword>
<gene>
    <name evidence="13" type="ORF">GGX14DRAFT_667709</name>
</gene>
<keyword evidence="6" id="KW-0418">Kinase</keyword>
<dbReference type="GO" id="GO:0004712">
    <property type="term" value="F:protein serine/threonine/tyrosine kinase activity"/>
    <property type="evidence" value="ECO:0007669"/>
    <property type="project" value="UniProtKB-EC"/>
</dbReference>
<evidence type="ECO:0000256" key="4">
    <source>
        <dbReference type="ARBA" id="ARBA00022679"/>
    </source>
</evidence>
<dbReference type="InterPro" id="IPR008271">
    <property type="entry name" value="Ser/Thr_kinase_AS"/>
</dbReference>
<dbReference type="Gene3D" id="1.10.510.10">
    <property type="entry name" value="Transferase(Phosphotransferase) domain 1"/>
    <property type="match status" value="2"/>
</dbReference>
<dbReference type="PROSITE" id="PS50011">
    <property type="entry name" value="PROTEIN_KINASE_DOM"/>
    <property type="match status" value="1"/>
</dbReference>
<evidence type="ECO:0000256" key="1">
    <source>
        <dbReference type="ARBA" id="ARBA00008867"/>
    </source>
</evidence>
<dbReference type="PANTHER" id="PTHR24058:SF22">
    <property type="entry name" value="DUAL SPECIFICITY TYROSINE-PHOSPHORYLATION-REGULATED KINASE 4"/>
    <property type="match status" value="1"/>
</dbReference>
<dbReference type="GO" id="GO:0005737">
    <property type="term" value="C:cytoplasm"/>
    <property type="evidence" value="ECO:0007669"/>
    <property type="project" value="TreeGrafter"/>
</dbReference>
<dbReference type="Proteomes" id="UP001219525">
    <property type="component" value="Unassembled WGS sequence"/>
</dbReference>
<keyword evidence="14" id="KW-1185">Reference proteome</keyword>
<dbReference type="CDD" id="cd14210">
    <property type="entry name" value="PKc_DYRK"/>
    <property type="match status" value="1"/>
</dbReference>
<comment type="catalytic activity">
    <reaction evidence="10">
        <text>L-tyrosyl-[protein] + ATP = O-phospho-L-tyrosyl-[protein] + ADP + H(+)</text>
        <dbReference type="Rhea" id="RHEA:10596"/>
        <dbReference type="Rhea" id="RHEA-COMP:10136"/>
        <dbReference type="Rhea" id="RHEA-COMP:20101"/>
        <dbReference type="ChEBI" id="CHEBI:15378"/>
        <dbReference type="ChEBI" id="CHEBI:30616"/>
        <dbReference type="ChEBI" id="CHEBI:46858"/>
        <dbReference type="ChEBI" id="CHEBI:61978"/>
        <dbReference type="ChEBI" id="CHEBI:456216"/>
        <dbReference type="EC" id="2.7.12.1"/>
    </reaction>
</comment>
<evidence type="ECO:0000256" key="5">
    <source>
        <dbReference type="ARBA" id="ARBA00022741"/>
    </source>
</evidence>
<dbReference type="Gene3D" id="3.30.200.20">
    <property type="entry name" value="Phosphorylase Kinase, domain 1"/>
    <property type="match status" value="1"/>
</dbReference>
<accession>A0AAD6V554</accession>
<name>A0AAD6V554_9AGAR</name>
<dbReference type="GO" id="GO:0005524">
    <property type="term" value="F:ATP binding"/>
    <property type="evidence" value="ECO:0007669"/>
    <property type="project" value="UniProtKB-KW"/>
</dbReference>
<dbReference type="InterPro" id="IPR050494">
    <property type="entry name" value="Ser_Thr_dual-spec_kinase"/>
</dbReference>
<keyword evidence="3" id="KW-0723">Serine/threonine-protein kinase</keyword>
<evidence type="ECO:0000256" key="6">
    <source>
        <dbReference type="ARBA" id="ARBA00022777"/>
    </source>
</evidence>
<dbReference type="EC" id="2.7.12.1" evidence="2"/>
<comment type="catalytic activity">
    <reaction evidence="8">
        <text>L-seryl-[protein] + ATP = O-phospho-L-seryl-[protein] + ADP + H(+)</text>
        <dbReference type="Rhea" id="RHEA:17989"/>
        <dbReference type="Rhea" id="RHEA-COMP:9863"/>
        <dbReference type="Rhea" id="RHEA-COMP:11604"/>
        <dbReference type="ChEBI" id="CHEBI:15378"/>
        <dbReference type="ChEBI" id="CHEBI:29999"/>
        <dbReference type="ChEBI" id="CHEBI:30616"/>
        <dbReference type="ChEBI" id="CHEBI:83421"/>
        <dbReference type="ChEBI" id="CHEBI:456216"/>
        <dbReference type="EC" id="2.7.12.1"/>
    </reaction>
</comment>
<dbReference type="EMBL" id="JARJCW010000077">
    <property type="protein sequence ID" value="KAJ7197540.1"/>
    <property type="molecule type" value="Genomic_DNA"/>
</dbReference>
<comment type="catalytic activity">
    <reaction evidence="9">
        <text>L-threonyl-[protein] + ATP = O-phospho-L-threonyl-[protein] + ADP + H(+)</text>
        <dbReference type="Rhea" id="RHEA:46608"/>
        <dbReference type="Rhea" id="RHEA-COMP:11060"/>
        <dbReference type="Rhea" id="RHEA-COMP:11605"/>
        <dbReference type="ChEBI" id="CHEBI:15378"/>
        <dbReference type="ChEBI" id="CHEBI:30013"/>
        <dbReference type="ChEBI" id="CHEBI:30616"/>
        <dbReference type="ChEBI" id="CHEBI:61977"/>
        <dbReference type="ChEBI" id="CHEBI:456216"/>
        <dbReference type="EC" id="2.7.12.1"/>
    </reaction>
</comment>
<comment type="caution">
    <text evidence="13">The sequence shown here is derived from an EMBL/GenBank/DDBJ whole genome shotgun (WGS) entry which is preliminary data.</text>
</comment>
<evidence type="ECO:0000256" key="9">
    <source>
        <dbReference type="ARBA" id="ARBA00049308"/>
    </source>
</evidence>
<evidence type="ECO:0000313" key="13">
    <source>
        <dbReference type="EMBL" id="KAJ7197540.1"/>
    </source>
</evidence>
<keyword evidence="7" id="KW-0067">ATP-binding</keyword>
<sequence length="1229" mass="134751">MRCRGVTPRMPLPLHQHDILALRVLEHQDAWMRKYGCTGAPGPRTVQFSINGLKEVKAEAKRNAKNVGRSVSGEGKGSAPKIEAPGQAERSLCARVHATRRPPSPHPSPTLGRKVGLRGLHQRMWTRAQAARGRRRQRAHLHANVALLALRQGAEHARWALARARKWCCAGTHALCAGEVAELGIVEAVVFVIEVRGGVLLDSSNADGERARGYVTVMDIATTFLKCLFDSLEIWTGESEDASSMTESTTACTSPTLGRGLANRVPMPIAVVFSACRKALYPACSPMPEVRTLRWWRQQKDRRRGHLALGRARARQARNAIPPFAFPFPFPPPAPVPAPALARTRSHDPGICVPAAPGLRLWFWPWLSLDVDDVEVHGSESVDDEMAMHASVRGVGQEDTAVPRCRYGRQRGGVSGLRRLRDIGGHTEARRDVRYRTRSPSGVIGGAAHAADGSCGGVNGRRGFDENVHGQWALLQPRHGHKRKGRSGAFTMDECGGFGRVGEYGWQVRSWGGVRVQCGRAQCGECGRGATSVGEMRRGAMTAGMGQCIPARWGGRGQQWVGTGAGGECGAAASASACRRGAASAGSATSLTVQHRCMREGCDAASAGTGQRVQLRCGVRQRGAGGGGQRQRVGSLGTHVRTAASAGAPMSATVRRVWARGGEAQDFQRLRGATVRGGVHELDVPGAGDRDACDRAQTSKSQSRVRPSIIAIVGTLRTRTLVQWLVEICAVGRECSARKVSRKTMTDVMGAHLGAQRRYTRDMAVGSKSTLAAILKGSQSQYLSEYERKEILDYPSTYYVGAKSHKKPAVLDNSANNYGYDDERGDYLVVNHDHLAYRLFGQVLHCRDHCVGESVAIKIIQETVHHQAMVEIKILDNLRKWDPDEKHQVIKMTEHFYFRGHLCIAMELLSINLYELIKANGFVGFTTSLIRRFTSQMLMSLSLMCHHRIVHCDLKPENVLLRHLAKKVIDFGSSCLEHEKIYTYIQSRFYRSPEVILGFPIFPGENEQEQLSCIMEVLGVPDKEFVNRSTRKKLFFDPNGVPQVVINSKGRRRRPGTKSLAQVLRCNDENFVDFISKYLLWDPERRIKPQAALRHPFLTAGKRPKAPGSTTPKATLSSSTLGSSRTMAKQLMKTPKKSLISAPTALTARTTRTTGNGVLTTPSNSSQRSTFGSSRSYRTTQSQSLATYHSSRTLNGIAPVAVHGRNVNKAIYGAGRQCSAKFKLRHWLG</sequence>
<reference evidence="13" key="1">
    <citation type="submission" date="2023-03" db="EMBL/GenBank/DDBJ databases">
        <title>Massive genome expansion in bonnet fungi (Mycena s.s.) driven by repeated elements and novel gene families across ecological guilds.</title>
        <authorList>
            <consortium name="Lawrence Berkeley National Laboratory"/>
            <person name="Harder C.B."/>
            <person name="Miyauchi S."/>
            <person name="Viragh M."/>
            <person name="Kuo A."/>
            <person name="Thoen E."/>
            <person name="Andreopoulos B."/>
            <person name="Lu D."/>
            <person name="Skrede I."/>
            <person name="Drula E."/>
            <person name="Henrissat B."/>
            <person name="Morin E."/>
            <person name="Kohler A."/>
            <person name="Barry K."/>
            <person name="LaButti K."/>
            <person name="Morin E."/>
            <person name="Salamov A."/>
            <person name="Lipzen A."/>
            <person name="Mereny Z."/>
            <person name="Hegedus B."/>
            <person name="Baldrian P."/>
            <person name="Stursova M."/>
            <person name="Weitz H."/>
            <person name="Taylor A."/>
            <person name="Grigoriev I.V."/>
            <person name="Nagy L.G."/>
            <person name="Martin F."/>
            <person name="Kauserud H."/>
        </authorList>
    </citation>
    <scope>NUCLEOTIDE SEQUENCE</scope>
    <source>
        <strain evidence="13">9144</strain>
    </source>
</reference>
<evidence type="ECO:0000313" key="14">
    <source>
        <dbReference type="Proteomes" id="UP001219525"/>
    </source>
</evidence>
<dbReference type="InterPro" id="IPR011009">
    <property type="entry name" value="Kinase-like_dom_sf"/>
</dbReference>
<dbReference type="SMART" id="SM00220">
    <property type="entry name" value="S_TKc"/>
    <property type="match status" value="1"/>
</dbReference>
<dbReference type="SUPFAM" id="SSF56112">
    <property type="entry name" value="Protein kinase-like (PK-like)"/>
    <property type="match status" value="1"/>
</dbReference>
<evidence type="ECO:0000256" key="3">
    <source>
        <dbReference type="ARBA" id="ARBA00022527"/>
    </source>
</evidence>
<dbReference type="PROSITE" id="PS00108">
    <property type="entry name" value="PROTEIN_KINASE_ST"/>
    <property type="match status" value="1"/>
</dbReference>
<dbReference type="GO" id="GO:0005856">
    <property type="term" value="C:cytoskeleton"/>
    <property type="evidence" value="ECO:0007669"/>
    <property type="project" value="TreeGrafter"/>
</dbReference>
<feature type="region of interest" description="Disordered" evidence="11">
    <location>
        <begin position="1152"/>
        <end position="1183"/>
    </location>
</feature>
<feature type="compositionally biased region" description="Low complexity" evidence="11">
    <location>
        <begin position="1115"/>
        <end position="1124"/>
    </location>
</feature>
<evidence type="ECO:0000259" key="12">
    <source>
        <dbReference type="PROSITE" id="PS50011"/>
    </source>
</evidence>
<dbReference type="InterPro" id="IPR042521">
    <property type="entry name" value="DYRK"/>
</dbReference>
<evidence type="ECO:0000256" key="11">
    <source>
        <dbReference type="SAM" id="MobiDB-lite"/>
    </source>
</evidence>
<feature type="region of interest" description="Disordered" evidence="11">
    <location>
        <begin position="64"/>
        <end position="87"/>
    </location>
</feature>
<feature type="domain" description="Protein kinase" evidence="12">
    <location>
        <begin position="829"/>
        <end position="1098"/>
    </location>
</feature>
<dbReference type="Pfam" id="PF00069">
    <property type="entry name" value="Pkinase"/>
    <property type="match status" value="1"/>
</dbReference>
<dbReference type="PANTHER" id="PTHR24058">
    <property type="entry name" value="DUAL SPECIFICITY PROTEIN KINASE"/>
    <property type="match status" value="1"/>
</dbReference>
<dbReference type="AlphaFoldDB" id="A0AAD6V554"/>
<dbReference type="InterPro" id="IPR000719">
    <property type="entry name" value="Prot_kinase_dom"/>
</dbReference>
<evidence type="ECO:0000256" key="8">
    <source>
        <dbReference type="ARBA" id="ARBA00049003"/>
    </source>
</evidence>
<protein>
    <recommendedName>
        <fullName evidence="2">dual-specificity kinase</fullName>
        <ecNumber evidence="2">2.7.12.1</ecNumber>
    </recommendedName>
</protein>
<proteinExistence type="inferred from homology"/>
<evidence type="ECO:0000256" key="2">
    <source>
        <dbReference type="ARBA" id="ARBA00013203"/>
    </source>
</evidence>
<dbReference type="Gene3D" id="3.30.10.30">
    <property type="entry name" value="DYRK"/>
    <property type="match status" value="1"/>
</dbReference>
<comment type="similarity">
    <text evidence="1">Belongs to the protein kinase superfamily. CMGC Ser/Thr protein kinase family. MNB/DYRK subfamily.</text>
</comment>
<organism evidence="13 14">
    <name type="scientific">Mycena pura</name>
    <dbReference type="NCBI Taxonomy" id="153505"/>
    <lineage>
        <taxon>Eukaryota</taxon>
        <taxon>Fungi</taxon>
        <taxon>Dikarya</taxon>
        <taxon>Basidiomycota</taxon>
        <taxon>Agaricomycotina</taxon>
        <taxon>Agaricomycetes</taxon>
        <taxon>Agaricomycetidae</taxon>
        <taxon>Agaricales</taxon>
        <taxon>Marasmiineae</taxon>
        <taxon>Mycenaceae</taxon>
        <taxon>Mycena</taxon>
    </lineage>
</organism>
<keyword evidence="5" id="KW-0547">Nucleotide-binding</keyword>
<feature type="region of interest" description="Disordered" evidence="11">
    <location>
        <begin position="1100"/>
        <end position="1125"/>
    </location>
</feature>
<evidence type="ECO:0000256" key="10">
    <source>
        <dbReference type="ARBA" id="ARBA00051680"/>
    </source>
</evidence>
<dbReference type="GO" id="GO:0004674">
    <property type="term" value="F:protein serine/threonine kinase activity"/>
    <property type="evidence" value="ECO:0007669"/>
    <property type="project" value="UniProtKB-KW"/>
</dbReference>